<feature type="non-terminal residue" evidence="6">
    <location>
        <position position="1"/>
    </location>
</feature>
<protein>
    <recommendedName>
        <fullName evidence="7">FAD-dependent oxidoreductase</fullName>
    </recommendedName>
</protein>
<dbReference type="EMBL" id="BARU01005576">
    <property type="protein sequence ID" value="GAH38390.1"/>
    <property type="molecule type" value="Genomic_DNA"/>
</dbReference>
<evidence type="ECO:0000256" key="5">
    <source>
        <dbReference type="ARBA" id="ARBA00023014"/>
    </source>
</evidence>
<comment type="caution">
    <text evidence="6">The sequence shown here is derived from an EMBL/GenBank/DDBJ whole genome shotgun (WGS) entry which is preliminary data.</text>
</comment>
<keyword evidence="4" id="KW-0408">Iron</keyword>
<reference evidence="6" key="1">
    <citation type="journal article" date="2014" name="Front. Microbiol.">
        <title>High frequency of phylogenetically diverse reductive dehalogenase-homologous genes in deep subseafloor sedimentary metagenomes.</title>
        <authorList>
            <person name="Kawai M."/>
            <person name="Futagami T."/>
            <person name="Toyoda A."/>
            <person name="Takaki Y."/>
            <person name="Nishi S."/>
            <person name="Hori S."/>
            <person name="Arai W."/>
            <person name="Tsubouchi T."/>
            <person name="Morono Y."/>
            <person name="Uchiyama I."/>
            <person name="Ito T."/>
            <person name="Fujiyama A."/>
            <person name="Inagaki F."/>
            <person name="Takami H."/>
        </authorList>
    </citation>
    <scope>NUCLEOTIDE SEQUENCE</scope>
    <source>
        <strain evidence="6">Expedition CK06-06</strain>
    </source>
</reference>
<keyword evidence="1" id="KW-0004">4Fe-4S</keyword>
<dbReference type="InterPro" id="IPR039650">
    <property type="entry name" value="HdrA-like"/>
</dbReference>
<evidence type="ECO:0000256" key="3">
    <source>
        <dbReference type="ARBA" id="ARBA00023002"/>
    </source>
</evidence>
<dbReference type="PANTHER" id="PTHR43498:SF1">
    <property type="entry name" value="COB--COM HETERODISULFIDE REDUCTASE IRON-SULFUR SUBUNIT A"/>
    <property type="match status" value="1"/>
</dbReference>
<dbReference type="GO" id="GO:0046872">
    <property type="term" value="F:metal ion binding"/>
    <property type="evidence" value="ECO:0007669"/>
    <property type="project" value="UniProtKB-KW"/>
</dbReference>
<evidence type="ECO:0000256" key="1">
    <source>
        <dbReference type="ARBA" id="ARBA00022485"/>
    </source>
</evidence>
<keyword evidence="2" id="KW-0479">Metal-binding</keyword>
<dbReference type="GO" id="GO:0016491">
    <property type="term" value="F:oxidoreductase activity"/>
    <property type="evidence" value="ECO:0007669"/>
    <property type="project" value="UniProtKB-KW"/>
</dbReference>
<dbReference type="AlphaFoldDB" id="X1G0Q0"/>
<evidence type="ECO:0000256" key="2">
    <source>
        <dbReference type="ARBA" id="ARBA00022723"/>
    </source>
</evidence>
<dbReference type="SUPFAM" id="SSF51905">
    <property type="entry name" value="FAD/NAD(P)-binding domain"/>
    <property type="match status" value="1"/>
</dbReference>
<evidence type="ECO:0000313" key="6">
    <source>
        <dbReference type="EMBL" id="GAH38390.1"/>
    </source>
</evidence>
<gene>
    <name evidence="6" type="ORF">S03H2_10890</name>
</gene>
<organism evidence="6">
    <name type="scientific">marine sediment metagenome</name>
    <dbReference type="NCBI Taxonomy" id="412755"/>
    <lineage>
        <taxon>unclassified sequences</taxon>
        <taxon>metagenomes</taxon>
        <taxon>ecological metagenomes</taxon>
    </lineage>
</organism>
<name>X1G0Q0_9ZZZZ</name>
<sequence length="491" mass="55441">LKNMRETGILEELRMENLYRNPNRNFSVWDTILYEKVRLERNITRLLNCSCTDARTEADRIVSVTGWQLTTQTWHVVNAKLFIDCSGDAVLAPLSGAEHRMGREARDEYGESIAPEQADDCTMGLTCLFQSRKYDTPQPFEPPSWAHRFDRCEDLPYGSKGHTWWQMGYWWLELGGTQHGIHDAEDVHDELLKLTYGVWDHIKNRCPRRKDAANWALEWIQFLPAKRESRRYVGAHVLTQLDIESGGRFDDVVAYGGWTMDDHHPAGFGVVKLGAPVTIFHKAPSPYGIPYRSLYSKNVANLMFAGRDASCTHAAMSSTRVMGTGCSMGQAAGTAAALAVHKGLTPAQVGSHIHELQQTLLADDCYLPDVAQELPALTMEARLMASHGGLEPVRDGINRPVDDNAHCWNCRVGEGLAYLFDAPRRVENLTLILDSALDKNVAMSWHQPDDQLTRLPEVMPKRIRIEGLEDDGWETIAHVTQNRRRLLRIDV</sequence>
<evidence type="ECO:0008006" key="7">
    <source>
        <dbReference type="Google" id="ProtNLM"/>
    </source>
</evidence>
<accession>X1G0Q0</accession>
<dbReference type="Pfam" id="PF12831">
    <property type="entry name" value="FAD_oxidored"/>
    <property type="match status" value="1"/>
</dbReference>
<proteinExistence type="predicted"/>
<feature type="non-terminal residue" evidence="6">
    <location>
        <position position="491"/>
    </location>
</feature>
<dbReference type="PANTHER" id="PTHR43498">
    <property type="entry name" value="FERREDOXIN:COB-COM HETERODISULFIDE REDUCTASE SUBUNIT A"/>
    <property type="match status" value="1"/>
</dbReference>
<keyword evidence="5" id="KW-0411">Iron-sulfur</keyword>
<dbReference type="InterPro" id="IPR036188">
    <property type="entry name" value="FAD/NAD-bd_sf"/>
</dbReference>
<evidence type="ECO:0000256" key="4">
    <source>
        <dbReference type="ARBA" id="ARBA00023004"/>
    </source>
</evidence>
<keyword evidence="3" id="KW-0560">Oxidoreductase</keyword>
<dbReference type="GO" id="GO:0051539">
    <property type="term" value="F:4 iron, 4 sulfur cluster binding"/>
    <property type="evidence" value="ECO:0007669"/>
    <property type="project" value="UniProtKB-KW"/>
</dbReference>